<feature type="transmembrane region" description="Helical" evidence="6">
    <location>
        <begin position="273"/>
        <end position="295"/>
    </location>
</feature>
<evidence type="ECO:0000256" key="6">
    <source>
        <dbReference type="SAM" id="Phobius"/>
    </source>
</evidence>
<dbReference type="PANTHER" id="PTHR21716">
    <property type="entry name" value="TRANSMEMBRANE PROTEIN"/>
    <property type="match status" value="1"/>
</dbReference>
<dbReference type="GO" id="GO:0016020">
    <property type="term" value="C:membrane"/>
    <property type="evidence" value="ECO:0007669"/>
    <property type="project" value="UniProtKB-SubCell"/>
</dbReference>
<keyword evidence="4 6" id="KW-1133">Transmembrane helix</keyword>
<feature type="transmembrane region" description="Helical" evidence="6">
    <location>
        <begin position="158"/>
        <end position="174"/>
    </location>
</feature>
<dbReference type="Proteomes" id="UP000229385">
    <property type="component" value="Unassembled WGS sequence"/>
</dbReference>
<gene>
    <name evidence="7" type="ORF">CO174_02395</name>
</gene>
<reference evidence="8" key="1">
    <citation type="submission" date="2017-09" db="EMBL/GenBank/DDBJ databases">
        <title>Depth-based differentiation of microbial function through sediment-hosted aquifers and enrichment of novel symbionts in the deep terrestrial subsurface.</title>
        <authorList>
            <person name="Probst A.J."/>
            <person name="Ladd B."/>
            <person name="Jarett J.K."/>
            <person name="Geller-Mcgrath D.E."/>
            <person name="Sieber C.M.K."/>
            <person name="Emerson J.B."/>
            <person name="Anantharaman K."/>
            <person name="Thomas B.C."/>
            <person name="Malmstrom R."/>
            <person name="Stieglmeier M."/>
            <person name="Klingl A."/>
            <person name="Woyke T."/>
            <person name="Ryan C.M."/>
            <person name="Banfield J.F."/>
        </authorList>
    </citation>
    <scope>NUCLEOTIDE SEQUENCE [LARGE SCALE GENOMIC DNA]</scope>
</reference>
<evidence type="ECO:0008006" key="9">
    <source>
        <dbReference type="Google" id="ProtNLM"/>
    </source>
</evidence>
<keyword evidence="5 6" id="KW-0472">Membrane</keyword>
<keyword evidence="3 6" id="KW-0812">Transmembrane</keyword>
<evidence type="ECO:0000313" key="8">
    <source>
        <dbReference type="Proteomes" id="UP000229385"/>
    </source>
</evidence>
<feature type="transmembrane region" description="Helical" evidence="6">
    <location>
        <begin position="237"/>
        <end position="266"/>
    </location>
</feature>
<protein>
    <recommendedName>
        <fullName evidence="9">AI-2E family transporter</fullName>
    </recommendedName>
</protein>
<dbReference type="PANTHER" id="PTHR21716:SF4">
    <property type="entry name" value="TRANSMEMBRANE PROTEIN 245"/>
    <property type="match status" value="1"/>
</dbReference>
<dbReference type="EMBL" id="PFWU01000030">
    <property type="protein sequence ID" value="PJA45534.1"/>
    <property type="molecule type" value="Genomic_DNA"/>
</dbReference>
<dbReference type="Pfam" id="PF01594">
    <property type="entry name" value="AI-2E_transport"/>
    <property type="match status" value="1"/>
</dbReference>
<dbReference type="InterPro" id="IPR002549">
    <property type="entry name" value="AI-2E-like"/>
</dbReference>
<evidence type="ECO:0000313" key="7">
    <source>
        <dbReference type="EMBL" id="PJA45534.1"/>
    </source>
</evidence>
<evidence type="ECO:0000256" key="1">
    <source>
        <dbReference type="ARBA" id="ARBA00004141"/>
    </source>
</evidence>
<comment type="subcellular location">
    <subcellularLocation>
        <location evidence="1">Membrane</location>
        <topology evidence="1">Multi-pass membrane protein</topology>
    </subcellularLocation>
</comment>
<feature type="transmembrane region" description="Helical" evidence="6">
    <location>
        <begin position="307"/>
        <end position="340"/>
    </location>
</feature>
<evidence type="ECO:0000256" key="3">
    <source>
        <dbReference type="ARBA" id="ARBA00022692"/>
    </source>
</evidence>
<proteinExistence type="inferred from homology"/>
<feature type="transmembrane region" description="Helical" evidence="6">
    <location>
        <begin position="64"/>
        <end position="89"/>
    </location>
</feature>
<evidence type="ECO:0000256" key="5">
    <source>
        <dbReference type="ARBA" id="ARBA00023136"/>
    </source>
</evidence>
<feature type="transmembrane region" description="Helical" evidence="6">
    <location>
        <begin position="208"/>
        <end position="231"/>
    </location>
</feature>
<name>A0A2M7XCD9_9BACT</name>
<evidence type="ECO:0000256" key="4">
    <source>
        <dbReference type="ARBA" id="ARBA00022989"/>
    </source>
</evidence>
<dbReference type="AlphaFoldDB" id="A0A2M7XCD9"/>
<accession>A0A2M7XCD9</accession>
<organism evidence="7 8">
    <name type="scientific">Candidatus Uhrbacteria bacterium CG_4_9_14_3_um_filter_50_9</name>
    <dbReference type="NCBI Taxonomy" id="1975035"/>
    <lineage>
        <taxon>Bacteria</taxon>
        <taxon>Candidatus Uhriibacteriota</taxon>
    </lineage>
</organism>
<feature type="transmembrane region" description="Helical" evidence="6">
    <location>
        <begin position="12"/>
        <end position="28"/>
    </location>
</feature>
<evidence type="ECO:0000256" key="2">
    <source>
        <dbReference type="ARBA" id="ARBA00009773"/>
    </source>
</evidence>
<comment type="similarity">
    <text evidence="2">Belongs to the autoinducer-2 exporter (AI-2E) (TC 2.A.86) family.</text>
</comment>
<comment type="caution">
    <text evidence="7">The sequence shown here is derived from an EMBL/GenBank/DDBJ whole genome shotgun (WGS) entry which is preliminary data.</text>
</comment>
<feature type="transmembrane region" description="Helical" evidence="6">
    <location>
        <begin position="34"/>
        <end position="52"/>
    </location>
</feature>
<sequence length="354" mass="38428">MTKSFTPHMTIEKWFFLLLTTVVVYLFWQVLEPFILVLLLAGVVAIILSPVEHRLRKIVKIPRLSAAIMSLGVFFLIFIPLLVTLVIMATQASELVQTATENQSWLEHLDPATSPFIQSLPEPVQNEINAIDLSEIGRSVATWAFENVGSLFSSTTKLVLNTFIFFLCLYYLLVDRKKLYDEALMLSPLEDKIDSKILKRVVGTVRSVVFGVLLLAIIQGIIAGIGMTIFGVPGASIWGALTAVSAMVPFVGTGLVLIPAILYLFFTGSTGTAIGLLIWSVIFVSMADNLIGPYLIGGTTHMHSFLVLLAVLGGLSAFGSVGAIAGPTILAALLALIELYKSGILTTRKLQETT</sequence>